<dbReference type="Gene3D" id="3.30.70.270">
    <property type="match status" value="1"/>
</dbReference>
<keyword evidence="5" id="KW-1185">Reference proteome</keyword>
<feature type="transmembrane region" description="Helical" evidence="2">
    <location>
        <begin position="139"/>
        <end position="163"/>
    </location>
</feature>
<dbReference type="SUPFAM" id="SSF55073">
    <property type="entry name" value="Nucleotide cyclase"/>
    <property type="match status" value="1"/>
</dbReference>
<protein>
    <submittedName>
        <fullName evidence="4">GGDEF domain-containing protein</fullName>
    </submittedName>
</protein>
<keyword evidence="2" id="KW-0472">Membrane</keyword>
<dbReference type="CDD" id="cd01949">
    <property type="entry name" value="GGDEF"/>
    <property type="match status" value="1"/>
</dbReference>
<feature type="transmembrane region" description="Helical" evidence="2">
    <location>
        <begin position="175"/>
        <end position="196"/>
    </location>
</feature>
<dbReference type="PROSITE" id="PS50887">
    <property type="entry name" value="GGDEF"/>
    <property type="match status" value="1"/>
</dbReference>
<dbReference type="InterPro" id="IPR000160">
    <property type="entry name" value="GGDEF_dom"/>
</dbReference>
<dbReference type="Pfam" id="PF00990">
    <property type="entry name" value="GGDEF"/>
    <property type="match status" value="1"/>
</dbReference>
<dbReference type="InterPro" id="IPR043128">
    <property type="entry name" value="Rev_trsase/Diguanyl_cyclase"/>
</dbReference>
<dbReference type="EMBL" id="BAAAHP010000319">
    <property type="protein sequence ID" value="GAA0907981.1"/>
    <property type="molecule type" value="Genomic_DNA"/>
</dbReference>
<reference evidence="4 5" key="1">
    <citation type="journal article" date="2019" name="Int. J. Syst. Evol. Microbiol.">
        <title>The Global Catalogue of Microorganisms (GCM) 10K type strain sequencing project: providing services to taxonomists for standard genome sequencing and annotation.</title>
        <authorList>
            <consortium name="The Broad Institute Genomics Platform"/>
            <consortium name="The Broad Institute Genome Sequencing Center for Infectious Disease"/>
            <person name="Wu L."/>
            <person name="Ma J."/>
        </authorList>
    </citation>
    <scope>NUCLEOTIDE SEQUENCE [LARGE SCALE GENOMIC DNA]</scope>
    <source>
        <strain evidence="4 5">JCM 11117</strain>
    </source>
</reference>
<feature type="transmembrane region" description="Helical" evidence="2">
    <location>
        <begin position="32"/>
        <end position="50"/>
    </location>
</feature>
<evidence type="ECO:0000313" key="5">
    <source>
        <dbReference type="Proteomes" id="UP001499967"/>
    </source>
</evidence>
<feature type="domain" description="GGDEF" evidence="3">
    <location>
        <begin position="290"/>
        <end position="431"/>
    </location>
</feature>
<dbReference type="Proteomes" id="UP001499967">
    <property type="component" value="Unassembled WGS sequence"/>
</dbReference>
<evidence type="ECO:0000259" key="3">
    <source>
        <dbReference type="PROSITE" id="PS50887"/>
    </source>
</evidence>
<evidence type="ECO:0000256" key="1">
    <source>
        <dbReference type="SAM" id="MobiDB-lite"/>
    </source>
</evidence>
<dbReference type="PANTHER" id="PTHR45138:SF9">
    <property type="entry name" value="DIGUANYLATE CYCLASE DGCM-RELATED"/>
    <property type="match status" value="1"/>
</dbReference>
<name>A0ABN1NIC4_9PSEU</name>
<dbReference type="InterPro" id="IPR029787">
    <property type="entry name" value="Nucleotide_cyclase"/>
</dbReference>
<accession>A0ABN1NIC4</accession>
<gene>
    <name evidence="4" type="ORF">GCM10009559_76900</name>
</gene>
<dbReference type="NCBIfam" id="TIGR00254">
    <property type="entry name" value="GGDEF"/>
    <property type="match status" value="1"/>
</dbReference>
<dbReference type="InterPro" id="IPR050469">
    <property type="entry name" value="Diguanylate_Cyclase"/>
</dbReference>
<dbReference type="SMART" id="SM00267">
    <property type="entry name" value="GGDEF"/>
    <property type="match status" value="1"/>
</dbReference>
<proteinExistence type="predicted"/>
<keyword evidence="2" id="KW-1133">Transmembrane helix</keyword>
<dbReference type="RefSeq" id="WP_343946801.1">
    <property type="nucleotide sequence ID" value="NZ_BAAAHP010000319.1"/>
</dbReference>
<evidence type="ECO:0000256" key="2">
    <source>
        <dbReference type="SAM" id="Phobius"/>
    </source>
</evidence>
<comment type="caution">
    <text evidence="4">The sequence shown here is derived from an EMBL/GenBank/DDBJ whole genome shotgun (WGS) entry which is preliminary data.</text>
</comment>
<feature type="transmembrane region" description="Helical" evidence="2">
    <location>
        <begin position="217"/>
        <end position="241"/>
    </location>
</feature>
<dbReference type="PANTHER" id="PTHR45138">
    <property type="entry name" value="REGULATORY COMPONENTS OF SENSORY TRANSDUCTION SYSTEM"/>
    <property type="match status" value="1"/>
</dbReference>
<organism evidence="4 5">
    <name type="scientific">Pseudonocardia zijingensis</name>
    <dbReference type="NCBI Taxonomy" id="153376"/>
    <lineage>
        <taxon>Bacteria</taxon>
        <taxon>Bacillati</taxon>
        <taxon>Actinomycetota</taxon>
        <taxon>Actinomycetes</taxon>
        <taxon>Pseudonocardiales</taxon>
        <taxon>Pseudonocardiaceae</taxon>
        <taxon>Pseudonocardia</taxon>
    </lineage>
</organism>
<feature type="transmembrane region" description="Helical" evidence="2">
    <location>
        <begin position="100"/>
        <end position="127"/>
    </location>
</feature>
<feature type="region of interest" description="Disordered" evidence="1">
    <location>
        <begin position="430"/>
        <end position="457"/>
    </location>
</feature>
<sequence>MPAQSEGAGPAARAVRRWAVRRWPLWELPHRLVFSVLVVELTAVGAAVAAAVRMPLPDAHQLLETALLAGLGILHTETALGVERLRRRVTVGNHANLSSVWTFAGALVLPPALAAAVAVVVHLHVWARTGRPRVPLYRSAYSAATIVLACLAAAVVVDVVGVGPHALTAAGVPGIVLALLAYTTVNTGLVAGAVAMSAPQPDLVRVLGRWDDNLLEFATLSLGALTAVALIVNPWLVLLALPPLVVLHRAVLVRHLEEAASIDGKTGLLNAAAWHTQAERLLQRSTPADGPRGVLVLDLDHFKAVNDTHGHLAGDHVLAAVARALRAELRERDLVGRFGGEEFVVLLAGPPTAAATELTAVAERIRLRVADLRVEIPTPDGPLSLSGFTVSIGGAVAPAEGVDLRTLLQVADTALYAAKRAGRNVVRMGTHPAAEHPVGSRHGGEPAPGRDWTVDGE</sequence>
<keyword evidence="2" id="KW-0812">Transmembrane</keyword>
<evidence type="ECO:0000313" key="4">
    <source>
        <dbReference type="EMBL" id="GAA0907981.1"/>
    </source>
</evidence>